<evidence type="ECO:0000256" key="5">
    <source>
        <dbReference type="ARBA" id="ARBA00023242"/>
    </source>
</evidence>
<reference evidence="8 9" key="1">
    <citation type="journal article" date="2013" name="Proc. Natl. Acad. Sci. U.S.A.">
        <title>Fine-scale variation in meiotic recombination in Mimulus inferred from population shotgun sequencing.</title>
        <authorList>
            <person name="Hellsten U."/>
            <person name="Wright K.M."/>
            <person name="Jenkins J."/>
            <person name="Shu S."/>
            <person name="Yuan Y."/>
            <person name="Wessler S.R."/>
            <person name="Schmutz J."/>
            <person name="Willis J.H."/>
            <person name="Rokhsar D.S."/>
        </authorList>
    </citation>
    <scope>NUCLEOTIDE SEQUENCE [LARGE SCALE GENOMIC DNA]</scope>
    <source>
        <strain evidence="9">cv. DUN x IM62</strain>
    </source>
</reference>
<dbReference type="GO" id="GO:0000978">
    <property type="term" value="F:RNA polymerase II cis-regulatory region sequence-specific DNA binding"/>
    <property type="evidence" value="ECO:0000318"/>
    <property type="project" value="GO_Central"/>
</dbReference>
<dbReference type="GO" id="GO:0005634">
    <property type="term" value="C:nucleus"/>
    <property type="evidence" value="ECO:0007669"/>
    <property type="project" value="UniProtKB-SubCell"/>
</dbReference>
<dbReference type="Proteomes" id="UP000030748">
    <property type="component" value="Unassembled WGS sequence"/>
</dbReference>
<dbReference type="GO" id="GO:0006357">
    <property type="term" value="P:regulation of transcription by RNA polymerase II"/>
    <property type="evidence" value="ECO:0000318"/>
    <property type="project" value="GO_Central"/>
</dbReference>
<accession>A0A022RF76</accession>
<evidence type="ECO:0000259" key="7">
    <source>
        <dbReference type="PROSITE" id="PS50066"/>
    </source>
</evidence>
<dbReference type="InterPro" id="IPR002100">
    <property type="entry name" value="TF_MADSbox"/>
</dbReference>
<keyword evidence="4" id="KW-0804">Transcription</keyword>
<dbReference type="Gene3D" id="3.40.1810.10">
    <property type="entry name" value="Transcription factor, MADS-box"/>
    <property type="match status" value="1"/>
</dbReference>
<dbReference type="PANTHER" id="PTHR48019">
    <property type="entry name" value="SERUM RESPONSE FACTOR HOMOLOG"/>
    <property type="match status" value="1"/>
</dbReference>
<evidence type="ECO:0000313" key="9">
    <source>
        <dbReference type="Proteomes" id="UP000030748"/>
    </source>
</evidence>
<protein>
    <recommendedName>
        <fullName evidence="7">MADS-box domain-containing protein</fullName>
    </recommendedName>
</protein>
<evidence type="ECO:0000256" key="2">
    <source>
        <dbReference type="ARBA" id="ARBA00023015"/>
    </source>
</evidence>
<dbReference type="Pfam" id="PF00319">
    <property type="entry name" value="SRF-TF"/>
    <property type="match status" value="1"/>
</dbReference>
<dbReference type="InterPro" id="IPR033896">
    <property type="entry name" value="MEF2-like_N"/>
</dbReference>
<feature type="region of interest" description="Disordered" evidence="6">
    <location>
        <begin position="117"/>
        <end position="142"/>
    </location>
</feature>
<dbReference type="PRINTS" id="PR00404">
    <property type="entry name" value="MADSDOMAIN"/>
</dbReference>
<keyword evidence="5" id="KW-0539">Nucleus</keyword>
<dbReference type="SUPFAM" id="SSF55455">
    <property type="entry name" value="SRF-like"/>
    <property type="match status" value="1"/>
</dbReference>
<comment type="subcellular location">
    <subcellularLocation>
        <location evidence="1">Nucleus</location>
    </subcellularLocation>
</comment>
<dbReference type="FunFam" id="3.40.1810.10:FF:000008">
    <property type="entry name" value="MADS-box transcription factor 1"/>
    <property type="match status" value="1"/>
</dbReference>
<evidence type="ECO:0000256" key="3">
    <source>
        <dbReference type="ARBA" id="ARBA00023125"/>
    </source>
</evidence>
<dbReference type="EMBL" id="KI630460">
    <property type="protein sequence ID" value="EYU39012.1"/>
    <property type="molecule type" value="Genomic_DNA"/>
</dbReference>
<gene>
    <name evidence="8" type="ORF">MIMGU_mgv1a015879mg</name>
</gene>
<dbReference type="CDD" id="cd00265">
    <property type="entry name" value="MADS_MEF2_like"/>
    <property type="match status" value="1"/>
</dbReference>
<dbReference type="GO" id="GO:0000981">
    <property type="term" value="F:DNA-binding transcription factor activity, RNA polymerase II-specific"/>
    <property type="evidence" value="ECO:0000318"/>
    <property type="project" value="GO_Central"/>
</dbReference>
<proteinExistence type="predicted"/>
<organism evidence="8 9">
    <name type="scientific">Erythranthe guttata</name>
    <name type="common">Yellow monkey flower</name>
    <name type="synonym">Mimulus guttatus</name>
    <dbReference type="NCBI Taxonomy" id="4155"/>
    <lineage>
        <taxon>Eukaryota</taxon>
        <taxon>Viridiplantae</taxon>
        <taxon>Streptophyta</taxon>
        <taxon>Embryophyta</taxon>
        <taxon>Tracheophyta</taxon>
        <taxon>Spermatophyta</taxon>
        <taxon>Magnoliopsida</taxon>
        <taxon>eudicotyledons</taxon>
        <taxon>Gunneridae</taxon>
        <taxon>Pentapetalae</taxon>
        <taxon>asterids</taxon>
        <taxon>lamiids</taxon>
        <taxon>Lamiales</taxon>
        <taxon>Phrymaceae</taxon>
        <taxon>Erythranthe</taxon>
    </lineage>
</organism>
<keyword evidence="9" id="KW-1185">Reference proteome</keyword>
<keyword evidence="3" id="KW-0238">DNA-binding</keyword>
<dbReference type="InterPro" id="IPR050142">
    <property type="entry name" value="MADS-box/MEF2_TF"/>
</dbReference>
<sequence length="142" mass="16061">MKKSEMKRIENAASRQVTFSKRRNGLSKKAYELSVLCDAEVALFVFSPSGKLYEYSSSSVMNTTIERYAITSDKAEETGKTTEEEIIQKEAMCCTSNNIMLHDVTNSLETIRPRLVEDRGGKRAEPPHELDEPVRKKLELGL</sequence>
<dbReference type="GO" id="GO:0046983">
    <property type="term" value="F:protein dimerization activity"/>
    <property type="evidence" value="ECO:0007669"/>
    <property type="project" value="InterPro"/>
</dbReference>
<dbReference type="AlphaFoldDB" id="A0A022RF76"/>
<evidence type="ECO:0000256" key="4">
    <source>
        <dbReference type="ARBA" id="ARBA00023163"/>
    </source>
</evidence>
<dbReference type="SMART" id="SM00432">
    <property type="entry name" value="MADS"/>
    <property type="match status" value="1"/>
</dbReference>
<dbReference type="GO" id="GO:0045944">
    <property type="term" value="P:positive regulation of transcription by RNA polymerase II"/>
    <property type="evidence" value="ECO:0007669"/>
    <property type="project" value="InterPro"/>
</dbReference>
<feature type="domain" description="MADS-box" evidence="7">
    <location>
        <begin position="1"/>
        <end position="59"/>
    </location>
</feature>
<evidence type="ECO:0000256" key="6">
    <source>
        <dbReference type="SAM" id="MobiDB-lite"/>
    </source>
</evidence>
<evidence type="ECO:0000256" key="1">
    <source>
        <dbReference type="ARBA" id="ARBA00004123"/>
    </source>
</evidence>
<evidence type="ECO:0000313" key="8">
    <source>
        <dbReference type="EMBL" id="EYU39012.1"/>
    </source>
</evidence>
<name>A0A022RF76_ERYGU</name>
<keyword evidence="2" id="KW-0805">Transcription regulation</keyword>
<dbReference type="InterPro" id="IPR036879">
    <property type="entry name" value="TF_MADSbox_sf"/>
</dbReference>
<dbReference type="PROSITE" id="PS50066">
    <property type="entry name" value="MADS_BOX_2"/>
    <property type="match status" value="1"/>
</dbReference>